<proteinExistence type="predicted"/>
<dbReference type="VEuPathDB" id="FungiDB:CAGL0M08558g"/>
<dbReference type="EMBL" id="CR380959">
    <property type="protein sequence ID" value="CAG62693.1"/>
    <property type="molecule type" value="Genomic_DNA"/>
</dbReference>
<evidence type="ECO:0000313" key="2">
    <source>
        <dbReference type="EMBL" id="CAG62693.1"/>
    </source>
</evidence>
<dbReference type="CGD" id="CAL0137299">
    <property type="gene designation" value="CAGL0M08558g"/>
</dbReference>
<protein>
    <submittedName>
        <fullName evidence="2">Uncharacterized protein</fullName>
    </submittedName>
</protein>
<organism evidence="2 3">
    <name type="scientific">Candida glabrata (strain ATCC 2001 / BCRC 20586 / JCM 3761 / NBRC 0622 / NRRL Y-65 / CBS 138)</name>
    <name type="common">Yeast</name>
    <name type="synonym">Nakaseomyces glabratus</name>
    <dbReference type="NCBI Taxonomy" id="284593"/>
    <lineage>
        <taxon>Eukaryota</taxon>
        <taxon>Fungi</taxon>
        <taxon>Dikarya</taxon>
        <taxon>Ascomycota</taxon>
        <taxon>Saccharomycotina</taxon>
        <taxon>Saccharomycetes</taxon>
        <taxon>Saccharomycetales</taxon>
        <taxon>Saccharomycetaceae</taxon>
        <taxon>Nakaseomyces</taxon>
    </lineage>
</organism>
<sequence>MFISFFSLNCGYMTQTLYTRIHTISTHIKKYHGIADTRSSRAITGACLQDVPAGVQCAHLAAVGTNPTTRCDRYRTVRSPAHRLLYPTHSILPEDIRL</sequence>
<dbReference type="Proteomes" id="UP000002428">
    <property type="component" value="Chromosome M"/>
</dbReference>
<dbReference type="RefSeq" id="XP_449717.1">
    <property type="nucleotide sequence ID" value="XM_449717.1"/>
</dbReference>
<reference evidence="2 3" key="1">
    <citation type="journal article" date="2004" name="Nature">
        <title>Genome evolution in yeasts.</title>
        <authorList>
            <consortium name="Genolevures"/>
            <person name="Dujon B."/>
            <person name="Sherman D."/>
            <person name="Fischer G."/>
            <person name="Durrens P."/>
            <person name="Casaregola S."/>
            <person name="Lafontaine I."/>
            <person name="de Montigny J."/>
            <person name="Marck C."/>
            <person name="Neuveglise C."/>
            <person name="Talla E."/>
            <person name="Goffard N."/>
            <person name="Frangeul L."/>
            <person name="Aigle M."/>
            <person name="Anthouard V."/>
            <person name="Babour A."/>
            <person name="Barbe V."/>
            <person name="Barnay S."/>
            <person name="Blanchin S."/>
            <person name="Beckerich J.M."/>
            <person name="Beyne E."/>
            <person name="Bleykasten C."/>
            <person name="Boisrame A."/>
            <person name="Boyer J."/>
            <person name="Cattolico L."/>
            <person name="Confanioleri F."/>
            <person name="de Daruvar A."/>
            <person name="Despons L."/>
            <person name="Fabre E."/>
            <person name="Fairhead C."/>
            <person name="Ferry-Dumazet H."/>
            <person name="Groppi A."/>
            <person name="Hantraye F."/>
            <person name="Hennequin C."/>
            <person name="Jauniaux N."/>
            <person name="Joyet P."/>
            <person name="Kachouri R."/>
            <person name="Kerrest A."/>
            <person name="Koszul R."/>
            <person name="Lemaire M."/>
            <person name="Lesur I."/>
            <person name="Ma L."/>
            <person name="Muller H."/>
            <person name="Nicaud J.M."/>
            <person name="Nikolski M."/>
            <person name="Oztas S."/>
            <person name="Ozier-Kalogeropoulos O."/>
            <person name="Pellenz S."/>
            <person name="Potier S."/>
            <person name="Richard G.F."/>
            <person name="Straub M.L."/>
            <person name="Suleau A."/>
            <person name="Swennene D."/>
            <person name="Tekaia F."/>
            <person name="Wesolowski-Louvel M."/>
            <person name="Westhof E."/>
            <person name="Wirth B."/>
            <person name="Zeniou-Meyer M."/>
            <person name="Zivanovic I."/>
            <person name="Bolotin-Fukuhara M."/>
            <person name="Thierry A."/>
            <person name="Bouchier C."/>
            <person name="Caudron B."/>
            <person name="Scarpelli C."/>
            <person name="Gaillardin C."/>
            <person name="Weissenbach J."/>
            <person name="Wincker P."/>
            <person name="Souciet J.L."/>
        </authorList>
    </citation>
    <scope>NUCLEOTIDE SEQUENCE [LARGE SCALE GENOMIC DNA]</scope>
    <source>
        <strain evidence="3">ATCC 2001 / BCRC 20586 / JCM 3761 / NBRC 0622 / NRRL Y-65 / CBS 138</strain>
    </source>
</reference>
<evidence type="ECO:0000313" key="1">
    <source>
        <dbReference type="CGD" id="CAL0137299"/>
    </source>
</evidence>
<accession>Q6FJ77</accession>
<gene>
    <name evidence="1 2" type="ordered locus">CAGL0M08558g</name>
</gene>
<keyword evidence="3" id="KW-1185">Reference proteome</keyword>
<dbReference type="HOGENOM" id="CLU_2333423_0_0_1"/>
<evidence type="ECO:0000313" key="3">
    <source>
        <dbReference type="Proteomes" id="UP000002428"/>
    </source>
</evidence>
<dbReference type="InParanoid" id="Q6FJ77"/>
<name>Q6FJ77_CANGA</name>
<dbReference type="AlphaFoldDB" id="Q6FJ77"/>
<dbReference type="KEGG" id="cgr:2891277"/>